<dbReference type="Pfam" id="PF13579">
    <property type="entry name" value="Glyco_trans_4_4"/>
    <property type="match status" value="1"/>
</dbReference>
<feature type="binding site" evidence="7">
    <location>
        <position position="315"/>
    </location>
    <ligand>
        <name>UDP-N-acetyl-alpha-D-glucosamine</name>
        <dbReference type="ChEBI" id="CHEBI:57705"/>
    </ligand>
</feature>
<dbReference type="GO" id="GO:0010125">
    <property type="term" value="P:mycothiol biosynthetic process"/>
    <property type="evidence" value="ECO:0007669"/>
    <property type="project" value="UniProtKB-UniRule"/>
</dbReference>
<feature type="binding site" evidence="7">
    <location>
        <position position="327"/>
    </location>
    <ligand>
        <name>Mg(2+)</name>
        <dbReference type="ChEBI" id="CHEBI:18420"/>
    </ligand>
</feature>
<dbReference type="SUPFAM" id="SSF53756">
    <property type="entry name" value="UDP-Glycosyltransferase/glycogen phosphorylase"/>
    <property type="match status" value="1"/>
</dbReference>
<comment type="similarity">
    <text evidence="1 7">Belongs to the glycosyltransferase group 1 family. MshA subfamily.</text>
</comment>
<feature type="binding site" evidence="7">
    <location>
        <position position="247"/>
    </location>
    <ligand>
        <name>UDP-N-acetyl-alpha-D-glucosamine</name>
        <dbReference type="ChEBI" id="CHEBI:57705"/>
    </ligand>
</feature>
<feature type="binding site" evidence="7">
    <location>
        <position position="325"/>
    </location>
    <ligand>
        <name>Mg(2+)</name>
        <dbReference type="ChEBI" id="CHEBI:18420"/>
    </ligand>
</feature>
<name>A0A511YXR3_9CELL</name>
<protein>
    <recommendedName>
        <fullName evidence="7">D-inositol-3-phosphate glycosyltransferase</fullName>
        <ecNumber evidence="7">2.4.1.250</ecNumber>
    </recommendedName>
    <alternativeName>
        <fullName evidence="7">N-acetylglucosamine-inositol-phosphate N-acetylglucosaminyltransferase</fullName>
        <shortName evidence="7">GlcNAc-Ins-P N-acetylglucosaminyltransferase</shortName>
    </alternativeName>
</protein>
<dbReference type="GO" id="GO:0102710">
    <property type="term" value="F:D-inositol-3-phosphate glycosyltransferase activity"/>
    <property type="evidence" value="ECO:0007669"/>
    <property type="project" value="UniProtKB-EC"/>
</dbReference>
<dbReference type="InterPro" id="IPR028098">
    <property type="entry name" value="Glyco_trans_4-like_N"/>
</dbReference>
<feature type="binding site" evidence="7">
    <location>
        <position position="138"/>
    </location>
    <ligand>
        <name>1D-myo-inositol 3-phosphate</name>
        <dbReference type="ChEBI" id="CHEBI:58401"/>
    </ligand>
</feature>
<dbReference type="OrthoDB" id="9810929at2"/>
<reference evidence="11 12" key="1">
    <citation type="submission" date="2019-07" db="EMBL/GenBank/DDBJ databases">
        <title>Whole genome shotgun sequence of Actinotalea fermentans NBRC 105374.</title>
        <authorList>
            <person name="Hosoyama A."/>
            <person name="Uohara A."/>
            <person name="Ohji S."/>
            <person name="Ichikawa N."/>
        </authorList>
    </citation>
    <scope>NUCLEOTIDE SEQUENCE [LARGE SCALE GENOMIC DNA]</scope>
    <source>
        <strain evidence="11 12">NBRC 105374</strain>
    </source>
</reference>
<dbReference type="Pfam" id="PF00534">
    <property type="entry name" value="Glycos_transf_1"/>
    <property type="match status" value="1"/>
</dbReference>
<evidence type="ECO:0000256" key="2">
    <source>
        <dbReference type="ARBA" id="ARBA00022676"/>
    </source>
</evidence>
<feature type="binding site" evidence="7">
    <location>
        <begin position="18"/>
        <end position="19"/>
    </location>
    <ligand>
        <name>UDP-N-acetyl-alpha-D-glucosamine</name>
        <dbReference type="ChEBI" id="CHEBI:57705"/>
    </ligand>
</feature>
<evidence type="ECO:0000256" key="8">
    <source>
        <dbReference type="SAM" id="MobiDB-lite"/>
    </source>
</evidence>
<keyword evidence="12" id="KW-1185">Reference proteome</keyword>
<dbReference type="InterPro" id="IPR001296">
    <property type="entry name" value="Glyco_trans_1"/>
</dbReference>
<evidence type="ECO:0000256" key="5">
    <source>
        <dbReference type="ARBA" id="ARBA00022842"/>
    </source>
</evidence>
<accession>A0A511YXR3</accession>
<feature type="binding site" evidence="7">
    <location>
        <position position="114"/>
    </location>
    <ligand>
        <name>1D-myo-inositol 3-phosphate</name>
        <dbReference type="ChEBI" id="CHEBI:58401"/>
    </ligand>
</feature>
<dbReference type="GO" id="GO:0008375">
    <property type="term" value="F:acetylglucosaminyltransferase activity"/>
    <property type="evidence" value="ECO:0007669"/>
    <property type="project" value="UniProtKB-UniRule"/>
</dbReference>
<dbReference type="EC" id="2.4.1.250" evidence="7"/>
<evidence type="ECO:0000256" key="7">
    <source>
        <dbReference type="HAMAP-Rule" id="MF_01695"/>
    </source>
</evidence>
<feature type="binding site" evidence="7">
    <location>
        <position position="26"/>
    </location>
    <ligand>
        <name>UDP-N-acetyl-alpha-D-glucosamine</name>
        <dbReference type="ChEBI" id="CHEBI:57705"/>
    </ligand>
</feature>
<dbReference type="HAMAP" id="MF_01695">
    <property type="entry name" value="MshA"/>
    <property type="match status" value="1"/>
</dbReference>
<evidence type="ECO:0000259" key="9">
    <source>
        <dbReference type="Pfam" id="PF00534"/>
    </source>
</evidence>
<feature type="binding site" evidence="7">
    <location>
        <position position="158"/>
    </location>
    <ligand>
        <name>1D-myo-inositol 3-phosphate</name>
        <dbReference type="ChEBI" id="CHEBI:58401"/>
    </ligand>
</feature>
<dbReference type="RefSeq" id="WP_146819448.1">
    <property type="nucleotide sequence ID" value="NZ_BJYK01000004.1"/>
</dbReference>
<dbReference type="PANTHER" id="PTHR45947">
    <property type="entry name" value="SULFOQUINOVOSYL TRANSFERASE SQD2"/>
    <property type="match status" value="1"/>
</dbReference>
<dbReference type="InterPro" id="IPR017814">
    <property type="entry name" value="Mycothiol_biosynthesis_MshA"/>
</dbReference>
<keyword evidence="4 7" id="KW-0479">Metal-binding</keyword>
<proteinExistence type="inferred from homology"/>
<evidence type="ECO:0000313" key="12">
    <source>
        <dbReference type="Proteomes" id="UP000321484"/>
    </source>
</evidence>
<evidence type="ECO:0000313" key="11">
    <source>
        <dbReference type="EMBL" id="GEN79994.1"/>
    </source>
</evidence>
<evidence type="ECO:0000256" key="1">
    <source>
        <dbReference type="ARBA" id="ARBA00008449"/>
    </source>
</evidence>
<dbReference type="EMBL" id="BJYK01000004">
    <property type="protein sequence ID" value="GEN79994.1"/>
    <property type="molecule type" value="Genomic_DNA"/>
</dbReference>
<dbReference type="Proteomes" id="UP000321484">
    <property type="component" value="Unassembled WGS sequence"/>
</dbReference>
<feature type="domain" description="Glycosyl transferase family 1" evidence="9">
    <location>
        <begin position="228"/>
        <end position="401"/>
    </location>
</feature>
<dbReference type="PANTHER" id="PTHR45947:SF3">
    <property type="entry name" value="SULFOQUINOVOSYL TRANSFERASE SQD2"/>
    <property type="match status" value="1"/>
</dbReference>
<evidence type="ECO:0000256" key="4">
    <source>
        <dbReference type="ARBA" id="ARBA00022723"/>
    </source>
</evidence>
<feature type="binding site" evidence="7">
    <location>
        <position position="12"/>
    </location>
    <ligand>
        <name>1D-myo-inositol 3-phosphate</name>
        <dbReference type="ChEBI" id="CHEBI:58401"/>
    </ligand>
</feature>
<feature type="binding site" evidence="7">
    <location>
        <position position="252"/>
    </location>
    <ligand>
        <name>UDP-N-acetyl-alpha-D-glucosamine</name>
        <dbReference type="ChEBI" id="CHEBI:57705"/>
    </ligand>
</feature>
<feature type="binding site" evidence="7">
    <location>
        <position position="351"/>
    </location>
    <ligand>
        <name>Mg(2+)</name>
        <dbReference type="ChEBI" id="CHEBI:18420"/>
    </ligand>
</feature>
<evidence type="ECO:0000256" key="3">
    <source>
        <dbReference type="ARBA" id="ARBA00022679"/>
    </source>
</evidence>
<feature type="binding site" evidence="7">
    <location>
        <position position="337"/>
    </location>
    <ligand>
        <name>UDP-N-acetyl-alpha-D-glucosamine</name>
        <dbReference type="ChEBI" id="CHEBI:57705"/>
    </ligand>
</feature>
<dbReference type="NCBIfam" id="TIGR03449">
    <property type="entry name" value="mycothiol_MshA"/>
    <property type="match status" value="1"/>
</dbReference>
<feature type="binding site" evidence="7">
    <location>
        <position position="345"/>
    </location>
    <ligand>
        <name>UDP-N-acetyl-alpha-D-glucosamine</name>
        <dbReference type="ChEBI" id="CHEBI:57705"/>
    </ligand>
</feature>
<keyword evidence="5 7" id="KW-0460">Magnesium</keyword>
<sequence length="435" mass="45195">MSGPRVAMLSVHTSPLDQPGTGDAGGMNVYLTSLARALADAGATVDIFTRATRPDAPCVVPLADGVSVRHVHAGPARDLAKAELPQRVGEFTANLMGDDGWVRRAPYDVVHSHYWLSGLAASVASPLWAAPLVHTMHTLAKVKNAALAPGDAPEPCARIRGEETVVGAAHALVANTEAEADDLVRRYGADPGAVHVVAPGVDRAVFHPDAGADDAHPDARHLAAAQARARRALGLDPDELLVLFAGRVQPLKAPDVLVRALAALVEQVGADRALRRPPRVVVLGGPSGDARHVTELAGLARSLGVADLVEIRRPVDPATLARWYRAADVVAVPSRSESFGLVAAEAQACGTPVVAADVGGLRSVVHDGVSGVLVPGHEPAAWARAIGDLLADPARRAALGAGGVRRTGRRGWDAAAQAMLTVYRRARERAARVAA</sequence>
<feature type="domain" description="Glycosyltransferase subfamily 4-like N-terminal" evidence="10">
    <location>
        <begin position="25"/>
        <end position="200"/>
    </location>
</feature>
<comment type="caution">
    <text evidence="11">The sequence shown here is derived from an EMBL/GenBank/DDBJ whole genome shotgun (WGS) entry which is preliminary data.</text>
</comment>
<evidence type="ECO:0000256" key="6">
    <source>
        <dbReference type="ARBA" id="ARBA00048131"/>
    </source>
</evidence>
<evidence type="ECO:0000259" key="10">
    <source>
        <dbReference type="Pfam" id="PF13579"/>
    </source>
</evidence>
<organism evidence="11 12">
    <name type="scientific">Actinotalea fermentans</name>
    <dbReference type="NCBI Taxonomy" id="43671"/>
    <lineage>
        <taxon>Bacteria</taxon>
        <taxon>Bacillati</taxon>
        <taxon>Actinomycetota</taxon>
        <taxon>Actinomycetes</taxon>
        <taxon>Micrococcales</taxon>
        <taxon>Cellulomonadaceae</taxon>
        <taxon>Actinotalea</taxon>
    </lineage>
</organism>
<feature type="region of interest" description="Disordered" evidence="8">
    <location>
        <begin position="1"/>
        <end position="21"/>
    </location>
</feature>
<dbReference type="GO" id="GO:0000287">
    <property type="term" value="F:magnesium ion binding"/>
    <property type="evidence" value="ECO:0007669"/>
    <property type="project" value="UniProtKB-UniRule"/>
</dbReference>
<feature type="binding site" evidence="7">
    <location>
        <begin position="23"/>
        <end position="28"/>
    </location>
    <ligand>
        <name>1D-myo-inositol 3-phosphate</name>
        <dbReference type="ChEBI" id="CHEBI:58401"/>
    </ligand>
</feature>
<dbReference type="InterPro" id="IPR050194">
    <property type="entry name" value="Glycosyltransferase_grp1"/>
</dbReference>
<comment type="function">
    <text evidence="7">Catalyzes the transfer of a N-acetyl-glucosamine moiety to 1D-myo-inositol 3-phosphate to produce 1D-myo-inositol 2-acetamido-2-deoxy-glucopyranoside 3-phosphate in the mycothiol biosynthesis pathway.</text>
</comment>
<comment type="subunit">
    <text evidence="7">Homodimer.</text>
</comment>
<feature type="binding site" evidence="7">
    <location>
        <position position="324"/>
    </location>
    <ligand>
        <name>Mg(2+)</name>
        <dbReference type="ChEBI" id="CHEBI:18420"/>
    </ligand>
</feature>
<keyword evidence="2 7" id="KW-0328">Glycosyltransferase</keyword>
<comment type="catalytic activity">
    <reaction evidence="6 7">
        <text>1D-myo-inositol 3-phosphate + UDP-N-acetyl-alpha-D-glucosamine = 1D-myo-inositol 2-acetamido-2-deoxy-alpha-D-glucopyranoside 3-phosphate + UDP + H(+)</text>
        <dbReference type="Rhea" id="RHEA:26188"/>
        <dbReference type="ChEBI" id="CHEBI:15378"/>
        <dbReference type="ChEBI" id="CHEBI:57705"/>
        <dbReference type="ChEBI" id="CHEBI:58223"/>
        <dbReference type="ChEBI" id="CHEBI:58401"/>
        <dbReference type="ChEBI" id="CHEBI:58892"/>
        <dbReference type="EC" id="2.4.1.250"/>
    </reaction>
</comment>
<dbReference type="Gene3D" id="3.40.50.2000">
    <property type="entry name" value="Glycogen Phosphorylase B"/>
    <property type="match status" value="2"/>
</dbReference>
<gene>
    <name evidence="7 11" type="primary">mshA</name>
    <name evidence="11" type="ORF">AFE02nite_17280</name>
</gene>
<dbReference type="AlphaFoldDB" id="A0A511YXR3"/>
<keyword evidence="3 7" id="KW-0808">Transferase</keyword>
<feature type="binding site" evidence="7">
    <location>
        <position position="81"/>
    </location>
    <ligand>
        <name>1D-myo-inositol 3-phosphate</name>
        <dbReference type="ChEBI" id="CHEBI:58401"/>
    </ligand>
</feature>